<feature type="domain" description="Alpha/beta hydrolase fold-3" evidence="2">
    <location>
        <begin position="32"/>
        <end position="267"/>
    </location>
</feature>
<dbReference type="Pfam" id="PF07859">
    <property type="entry name" value="Abhydrolase_3"/>
    <property type="match status" value="1"/>
</dbReference>
<dbReference type="GO" id="GO:0016787">
    <property type="term" value="F:hydrolase activity"/>
    <property type="evidence" value="ECO:0007669"/>
    <property type="project" value="UniProtKB-KW"/>
</dbReference>
<evidence type="ECO:0000259" key="2">
    <source>
        <dbReference type="Pfam" id="PF07859"/>
    </source>
</evidence>
<reference evidence="3 4" key="1">
    <citation type="submission" date="2019-02" db="EMBL/GenBank/DDBJ databases">
        <title>Paenibacillus sp. nov., isolated from surface-sterilized tissue of Thalictrum simplex L.</title>
        <authorList>
            <person name="Tuo L."/>
        </authorList>
    </citation>
    <scope>NUCLEOTIDE SEQUENCE [LARGE SCALE GENOMIC DNA]</scope>
    <source>
        <strain evidence="3 4">N2SHLJ1</strain>
    </source>
</reference>
<dbReference type="PANTHER" id="PTHR48081:SF13">
    <property type="entry name" value="ALPHA_BETA HYDROLASE"/>
    <property type="match status" value="1"/>
</dbReference>
<dbReference type="RefSeq" id="WP_131015062.1">
    <property type="nucleotide sequence ID" value="NZ_SIRE01000013.1"/>
</dbReference>
<dbReference type="EMBL" id="SIRE01000013">
    <property type="protein sequence ID" value="TBL76590.1"/>
    <property type="molecule type" value="Genomic_DNA"/>
</dbReference>
<dbReference type="OrthoDB" id="179999at2"/>
<dbReference type="SUPFAM" id="SSF53474">
    <property type="entry name" value="alpha/beta-Hydrolases"/>
    <property type="match status" value="1"/>
</dbReference>
<keyword evidence="1 3" id="KW-0378">Hydrolase</keyword>
<name>A0A4Q9DML7_9BACL</name>
<comment type="caution">
    <text evidence="3">The sequence shown here is derived from an EMBL/GenBank/DDBJ whole genome shotgun (WGS) entry which is preliminary data.</text>
</comment>
<dbReference type="PANTHER" id="PTHR48081">
    <property type="entry name" value="AB HYDROLASE SUPERFAMILY PROTEIN C4A8.06C"/>
    <property type="match status" value="1"/>
</dbReference>
<dbReference type="AlphaFoldDB" id="A0A4Q9DML7"/>
<accession>A0A4Q9DML7</accession>
<dbReference type="InterPro" id="IPR013094">
    <property type="entry name" value="AB_hydrolase_3"/>
</dbReference>
<dbReference type="Gene3D" id="3.40.50.1820">
    <property type="entry name" value="alpha/beta hydrolase"/>
    <property type="match status" value="1"/>
</dbReference>
<evidence type="ECO:0000313" key="3">
    <source>
        <dbReference type="EMBL" id="TBL76590.1"/>
    </source>
</evidence>
<dbReference type="InterPro" id="IPR050300">
    <property type="entry name" value="GDXG_lipolytic_enzyme"/>
</dbReference>
<dbReference type="Proteomes" id="UP000293142">
    <property type="component" value="Unassembled WGS sequence"/>
</dbReference>
<keyword evidence="4" id="KW-1185">Reference proteome</keyword>
<gene>
    <name evidence="3" type="ORF">EYB31_19380</name>
</gene>
<evidence type="ECO:0000256" key="1">
    <source>
        <dbReference type="ARBA" id="ARBA00022801"/>
    </source>
</evidence>
<sequence length="291" mass="32592">MSGGKHTHVYKTVNDCRIQADVSHSSHNAATLVYFHGGALISGSRTMLPDEQIDLYMQAGFNVVSVDYRLAPETKLPIIAEDIRDAIRWVRTEAADLYRFDPDRIAFAGGSAGGYLALLAGTGIDGYRPKAVVSFYGYGDILGDWYTQPSEFYCRMPLISQNRAYGCVGGAERSEGSRDRRDFYWYCRQNGVWVQEVTGYDPVKDRLQLLPYNPIDQISSDYPPTLLLHGTDDTDVPYEQSLMMHEQLHKAGVDSKLITMDGAGHDFDKNETDPSVKQAFASVVRFLQEHV</sequence>
<proteinExistence type="predicted"/>
<evidence type="ECO:0000313" key="4">
    <source>
        <dbReference type="Proteomes" id="UP000293142"/>
    </source>
</evidence>
<dbReference type="InterPro" id="IPR029058">
    <property type="entry name" value="AB_hydrolase_fold"/>
</dbReference>
<protein>
    <submittedName>
        <fullName evidence="3">Alpha/beta hydrolase</fullName>
    </submittedName>
</protein>
<organism evidence="3 4">
    <name type="scientific">Paenibacillus thalictri</name>
    <dbReference type="NCBI Taxonomy" id="2527873"/>
    <lineage>
        <taxon>Bacteria</taxon>
        <taxon>Bacillati</taxon>
        <taxon>Bacillota</taxon>
        <taxon>Bacilli</taxon>
        <taxon>Bacillales</taxon>
        <taxon>Paenibacillaceae</taxon>
        <taxon>Paenibacillus</taxon>
    </lineage>
</organism>